<dbReference type="GO" id="GO:1990745">
    <property type="term" value="C:EARP complex"/>
    <property type="evidence" value="ECO:0007669"/>
    <property type="project" value="InterPro"/>
</dbReference>
<evidence type="ECO:0000313" key="5">
    <source>
        <dbReference type="EMBL" id="KAG2465128.1"/>
    </source>
</evidence>
<reference evidence="5 6" key="1">
    <citation type="journal article" date="2021" name="Cell">
        <title>Tracing the genetic footprints of vertebrate landing in non-teleost ray-finned fishes.</title>
        <authorList>
            <person name="Bi X."/>
            <person name="Wang K."/>
            <person name="Yang L."/>
            <person name="Pan H."/>
            <person name="Jiang H."/>
            <person name="Wei Q."/>
            <person name="Fang M."/>
            <person name="Yu H."/>
            <person name="Zhu C."/>
            <person name="Cai Y."/>
            <person name="He Y."/>
            <person name="Gan X."/>
            <person name="Zeng H."/>
            <person name="Yu D."/>
            <person name="Zhu Y."/>
            <person name="Jiang H."/>
            <person name="Qiu Q."/>
            <person name="Yang H."/>
            <person name="Zhang Y.E."/>
            <person name="Wang W."/>
            <person name="Zhu M."/>
            <person name="He S."/>
            <person name="Zhang G."/>
        </authorList>
    </citation>
    <scope>NUCLEOTIDE SEQUENCE [LARGE SCALE GENOMIC DNA]</scope>
    <source>
        <strain evidence="5">Bchr_013</strain>
    </source>
</reference>
<dbReference type="Gene3D" id="3.60.10.10">
    <property type="entry name" value="Endonuclease/exonuclease/phosphatase"/>
    <property type="match status" value="1"/>
</dbReference>
<name>A0A8X7XBV1_POLSE</name>
<evidence type="ECO:0000313" key="6">
    <source>
        <dbReference type="Proteomes" id="UP000886611"/>
    </source>
</evidence>
<keyword evidence="2" id="KW-0653">Protein transport</keyword>
<dbReference type="InterPro" id="IPR040047">
    <property type="entry name" value="VPS50"/>
</dbReference>
<feature type="domain" description="Vacuolar protein sorting-associated protein 54 N-terminal" evidence="4">
    <location>
        <begin position="78"/>
        <end position="127"/>
    </location>
</feature>
<dbReference type="InterPro" id="IPR036691">
    <property type="entry name" value="Endo/exonu/phosph_ase_sf"/>
</dbReference>
<comment type="caution">
    <text evidence="5">The sequence shown here is derived from an EMBL/GenBank/DDBJ whole genome shotgun (WGS) entry which is preliminary data.</text>
</comment>
<dbReference type="GO" id="GO:0042147">
    <property type="term" value="P:retrograde transport, endosome to Golgi"/>
    <property type="evidence" value="ECO:0007669"/>
    <property type="project" value="InterPro"/>
</dbReference>
<dbReference type="GO" id="GO:0005829">
    <property type="term" value="C:cytosol"/>
    <property type="evidence" value="ECO:0007669"/>
    <property type="project" value="GOC"/>
</dbReference>
<dbReference type="InterPro" id="IPR019515">
    <property type="entry name" value="VPS54_N"/>
</dbReference>
<dbReference type="GO" id="GO:0032456">
    <property type="term" value="P:endocytic recycling"/>
    <property type="evidence" value="ECO:0007669"/>
    <property type="project" value="InterPro"/>
</dbReference>
<gene>
    <name evidence="5" type="primary">Vps50_0</name>
    <name evidence="5" type="ORF">GTO96_0009546</name>
</gene>
<evidence type="ECO:0000256" key="3">
    <source>
        <dbReference type="ARBA" id="ARBA00023054"/>
    </source>
</evidence>
<dbReference type="PANTHER" id="PTHR13258:SF0">
    <property type="entry name" value="SYNDETIN"/>
    <property type="match status" value="1"/>
</dbReference>
<dbReference type="SUPFAM" id="SSF56219">
    <property type="entry name" value="DNase I-like"/>
    <property type="match status" value="1"/>
</dbReference>
<organism evidence="5 6">
    <name type="scientific">Polypterus senegalus</name>
    <name type="common">Senegal bichir</name>
    <dbReference type="NCBI Taxonomy" id="55291"/>
    <lineage>
        <taxon>Eukaryota</taxon>
        <taxon>Metazoa</taxon>
        <taxon>Chordata</taxon>
        <taxon>Craniata</taxon>
        <taxon>Vertebrata</taxon>
        <taxon>Euteleostomi</taxon>
        <taxon>Actinopterygii</taxon>
        <taxon>Polypteriformes</taxon>
        <taxon>Polypteridae</taxon>
        <taxon>Polypterus</taxon>
    </lineage>
</organism>
<keyword evidence="1" id="KW-0813">Transport</keyword>
<proteinExistence type="predicted"/>
<evidence type="ECO:0000256" key="1">
    <source>
        <dbReference type="ARBA" id="ARBA00022448"/>
    </source>
</evidence>
<keyword evidence="3" id="KW-0175">Coiled coil</keyword>
<keyword evidence="6" id="KW-1185">Reference proteome</keyword>
<protein>
    <submittedName>
        <fullName evidence="5">VPS50 protein</fullName>
    </submittedName>
</protein>
<dbReference type="EMBL" id="JAATIS010002524">
    <property type="protein sequence ID" value="KAG2465128.1"/>
    <property type="molecule type" value="Genomic_DNA"/>
</dbReference>
<evidence type="ECO:0000259" key="4">
    <source>
        <dbReference type="Pfam" id="PF10475"/>
    </source>
</evidence>
<sequence>MIMKLEFEGVMMNVVNAYAQQVGCAMDEKEDFWSELDNVIDSVPKGQRVVIGADFNGHEELREMREQPIDPQAEQEIINSIDEVYFSNDSFDVVNYELEKLPTVLNLEEIEEYRDKLKKQQAAVRNILFKAHSQKTP</sequence>
<feature type="non-terminal residue" evidence="5">
    <location>
        <position position="137"/>
    </location>
</feature>
<dbReference type="GO" id="GO:0000149">
    <property type="term" value="F:SNARE binding"/>
    <property type="evidence" value="ECO:0007669"/>
    <property type="project" value="TreeGrafter"/>
</dbReference>
<evidence type="ECO:0000256" key="2">
    <source>
        <dbReference type="ARBA" id="ARBA00022927"/>
    </source>
</evidence>
<accession>A0A8X7XBV1</accession>
<dbReference type="GO" id="GO:0015031">
    <property type="term" value="P:protein transport"/>
    <property type="evidence" value="ECO:0007669"/>
    <property type="project" value="UniProtKB-KW"/>
</dbReference>
<dbReference type="Pfam" id="PF10475">
    <property type="entry name" value="Vps54_N"/>
    <property type="match status" value="1"/>
</dbReference>
<dbReference type="AlphaFoldDB" id="A0A8X7XBV1"/>
<dbReference type="Proteomes" id="UP000886611">
    <property type="component" value="Unassembled WGS sequence"/>
</dbReference>
<dbReference type="PANTHER" id="PTHR13258">
    <property type="entry name" value="SYNDETIN"/>
    <property type="match status" value="1"/>
</dbReference>
<feature type="non-terminal residue" evidence="5">
    <location>
        <position position="1"/>
    </location>
</feature>